<organism evidence="7 8">
    <name type="scientific">Leuconostoc suionicum</name>
    <dbReference type="NCBI Taxonomy" id="1511761"/>
    <lineage>
        <taxon>Bacteria</taxon>
        <taxon>Bacillati</taxon>
        <taxon>Bacillota</taxon>
        <taxon>Bacilli</taxon>
        <taxon>Lactobacillales</taxon>
        <taxon>Lactobacillaceae</taxon>
        <taxon>Leuconostoc</taxon>
    </lineage>
</organism>
<sequence>MHPNYLLFDEPTSTLDPEMVDDVLEVMKDLAKQGMTMIVATHEMGFVREIANKVIFMADGVVFEEGSPNAIFGNPQNVRTKEFLGKVL</sequence>
<keyword evidence="7" id="KW-0067">ATP-binding</keyword>
<dbReference type="Proteomes" id="UP000237923">
    <property type="component" value="Unassembled WGS sequence"/>
</dbReference>
<evidence type="ECO:0000313" key="7">
    <source>
        <dbReference type="EMBL" id="SPE06572.1"/>
    </source>
</evidence>
<dbReference type="EMBL" id="OKQU01000001">
    <property type="protein sequence ID" value="SPE06572.1"/>
    <property type="molecule type" value="Genomic_DNA"/>
</dbReference>
<evidence type="ECO:0000256" key="4">
    <source>
        <dbReference type="ARBA" id="ARBA00022475"/>
    </source>
</evidence>
<gene>
    <name evidence="7" type="primary">glnQ_2</name>
    <name evidence="6" type="ORF">LES8486_00324</name>
    <name evidence="7" type="ORF">LES9216_00471</name>
</gene>
<evidence type="ECO:0000256" key="5">
    <source>
        <dbReference type="ARBA" id="ARBA00023136"/>
    </source>
</evidence>
<keyword evidence="7" id="KW-0547">Nucleotide-binding</keyword>
<dbReference type="SUPFAM" id="SSF52540">
    <property type="entry name" value="P-loop containing nucleoside triphosphate hydrolases"/>
    <property type="match status" value="1"/>
</dbReference>
<dbReference type="PANTHER" id="PTHR43166">
    <property type="entry name" value="AMINO ACID IMPORT ATP-BINDING PROTEIN"/>
    <property type="match status" value="1"/>
</dbReference>
<evidence type="ECO:0000256" key="3">
    <source>
        <dbReference type="ARBA" id="ARBA00022448"/>
    </source>
</evidence>
<evidence type="ECO:0000313" key="9">
    <source>
        <dbReference type="Proteomes" id="UP000239237"/>
    </source>
</evidence>
<dbReference type="Gene3D" id="3.40.50.300">
    <property type="entry name" value="P-loop containing nucleotide triphosphate hydrolases"/>
    <property type="match status" value="1"/>
</dbReference>
<reference evidence="7 8" key="2">
    <citation type="submission" date="2018-02" db="EMBL/GenBank/DDBJ databases">
        <authorList>
            <person name="Cohen D.B."/>
            <person name="Kent A.D."/>
        </authorList>
    </citation>
    <scope>NUCLEOTIDE SEQUENCE [LARGE SCALE GENOMIC DNA]</scope>
    <source>
        <strain evidence="7 8">CECT 9216</strain>
    </source>
</reference>
<evidence type="ECO:0000256" key="1">
    <source>
        <dbReference type="ARBA" id="ARBA00004202"/>
    </source>
</evidence>
<dbReference type="EMBL" id="OKQR01000001">
    <property type="protein sequence ID" value="SPD91347.1"/>
    <property type="molecule type" value="Genomic_DNA"/>
</dbReference>
<name>A0A2N9K7L4_9LACO</name>
<keyword evidence="9" id="KW-1185">Reference proteome</keyword>
<dbReference type="PANTHER" id="PTHR43166:SF9">
    <property type="entry name" value="GLUTAMATE_ASPARTATE IMPORT ATP-BINDING PROTEIN GLTL"/>
    <property type="match status" value="1"/>
</dbReference>
<reference evidence="6 9" key="1">
    <citation type="submission" date="2018-02" db="EMBL/GenBank/DDBJ databases">
        <authorList>
            <person name="Rodrigo-Torres L."/>
            <person name="Arahal R. D."/>
            <person name="Lucena T."/>
        </authorList>
    </citation>
    <scope>NUCLEOTIDE SEQUENCE [LARGE SCALE GENOMIC DNA]</scope>
    <source>
        <strain evidence="6 9">CECT 8486</strain>
    </source>
</reference>
<comment type="subcellular location">
    <subcellularLocation>
        <location evidence="1">Cell membrane</location>
        <topology evidence="1">Peripheral membrane protein</topology>
    </subcellularLocation>
</comment>
<dbReference type="GO" id="GO:0005886">
    <property type="term" value="C:plasma membrane"/>
    <property type="evidence" value="ECO:0007669"/>
    <property type="project" value="UniProtKB-SubCell"/>
</dbReference>
<keyword evidence="3" id="KW-0813">Transport</keyword>
<dbReference type="InterPro" id="IPR027417">
    <property type="entry name" value="P-loop_NTPase"/>
</dbReference>
<keyword evidence="4" id="KW-1003">Cell membrane</keyword>
<comment type="similarity">
    <text evidence="2">Belongs to the ABC transporter superfamily.</text>
</comment>
<dbReference type="InterPro" id="IPR050086">
    <property type="entry name" value="MetN_ABC_transporter-like"/>
</dbReference>
<accession>A0A2N9K7L4</accession>
<keyword evidence="5" id="KW-0472">Membrane</keyword>
<evidence type="ECO:0000313" key="8">
    <source>
        <dbReference type="Proteomes" id="UP000237923"/>
    </source>
</evidence>
<evidence type="ECO:0000313" key="6">
    <source>
        <dbReference type="EMBL" id="SPD91347.1"/>
    </source>
</evidence>
<dbReference type="GO" id="GO:0005524">
    <property type="term" value="F:ATP binding"/>
    <property type="evidence" value="ECO:0007669"/>
    <property type="project" value="UniProtKB-KW"/>
</dbReference>
<proteinExistence type="inferred from homology"/>
<dbReference type="Proteomes" id="UP000239237">
    <property type="component" value="Unassembled WGS sequence"/>
</dbReference>
<dbReference type="AlphaFoldDB" id="A0A2N9K7L4"/>
<evidence type="ECO:0000256" key="2">
    <source>
        <dbReference type="ARBA" id="ARBA00005417"/>
    </source>
</evidence>
<protein>
    <submittedName>
        <fullName evidence="7">Glutamine transport ATP-binding protein GlnQ</fullName>
    </submittedName>
</protein>